<dbReference type="PANTHER" id="PTHR30627:SF26">
    <property type="entry name" value="PENICILLIN-BINDING PROTEIN 2B"/>
    <property type="match status" value="1"/>
</dbReference>
<sequence>MKPNSQPKSRGQRNKRRFGYVMIAVSFFLMAFVVVRLAGIMLLGRAGGQDLEDRVSQLYKGGDLLLAERGTIYDQNNNPIAVDAKTYKMTAILTDQWAPDSRPIHVQDPDQVARVLSNHLAISYDQALEKLESDASQVEFGTVGNKLSYDTVGQIQSDLEDQGLTGITFEENQSRLYPNGTFASNIIGLAQDTSESDQVDDQDRDENDQIQGVMGLEEEFNDQLTGENGVINYQQDRYGYILPNQKVQAQESVDGDDLHLTLDRRLQTYLENILDQVQADHKPKTMTATVMDAKNGAILASSQRPSFNATTLEGIDQSWQNLLVDYEIEPGSTLKVITLAAAIEEGVFDPNAYFESGTYEVAGGRVRDVKPGGWGTISYLEGLFRSSNVAFVKLVEAMGLETWKSYLDAFGFGQVTGIELPNERPGQNPYLWNLQKVNTAFGQGITVTPIQMLQAFTAISNQGEMVRPNIIKDIDQEGEEDQSEVETENQDGQVVGQPISQETAQKTLDYLRMGVESDIGTTNGYQIEGIPVAAKTGTAQIVNPETGQYYSSNGDYIYSVVTMLPADEPEYILYITVQQPQLTEEVNYGGQVVKQIFDPLSQRFLLEEGVDHGGEDFQDDLQEVPNLIEKDKEEALDLVEEADLEYSLVGQGDKIVQQSPGQAGQVASGQKVILVTNGAMTLPDLRGWSKSDLVRLSDLTGINLEIEGEGYVTSQDSPAQTTIESGDPVKVTMSDPSGESSQTSQESNTPDHPDQAWDESTFAE</sequence>
<feature type="compositionally biased region" description="Polar residues" evidence="4">
    <location>
        <begin position="712"/>
        <end position="724"/>
    </location>
</feature>
<evidence type="ECO:0000313" key="8">
    <source>
        <dbReference type="Proteomes" id="UP000009875"/>
    </source>
</evidence>
<dbReference type="Pfam" id="PF03793">
    <property type="entry name" value="PASTA"/>
    <property type="match status" value="2"/>
</dbReference>
<dbReference type="SMART" id="SM00740">
    <property type="entry name" value="PASTA"/>
    <property type="match status" value="2"/>
</dbReference>
<dbReference type="Gene3D" id="2.20.70.70">
    <property type="match status" value="1"/>
</dbReference>
<dbReference type="InterPro" id="IPR036138">
    <property type="entry name" value="PBP_dimer_sf"/>
</dbReference>
<dbReference type="PANTHER" id="PTHR30627">
    <property type="entry name" value="PEPTIDOGLYCAN D,D-TRANSPEPTIDASE"/>
    <property type="match status" value="1"/>
</dbReference>
<organism evidence="7 8">
    <name type="scientific">Alloiococcus otitis ATCC 51267</name>
    <dbReference type="NCBI Taxonomy" id="883081"/>
    <lineage>
        <taxon>Bacteria</taxon>
        <taxon>Bacillati</taxon>
        <taxon>Bacillota</taxon>
        <taxon>Bacilli</taxon>
        <taxon>Lactobacillales</taxon>
        <taxon>Carnobacteriaceae</taxon>
        <taxon>Alloiococcus</taxon>
    </lineage>
</organism>
<dbReference type="SUPFAM" id="SSF56519">
    <property type="entry name" value="Penicillin binding protein dimerisation domain"/>
    <property type="match status" value="1"/>
</dbReference>
<dbReference type="eggNOG" id="COG0768">
    <property type="taxonomic scope" value="Bacteria"/>
</dbReference>
<dbReference type="HOGENOM" id="CLU_009289_6_1_9"/>
<feature type="region of interest" description="Disordered" evidence="4">
    <location>
        <begin position="712"/>
        <end position="764"/>
    </location>
</feature>
<dbReference type="InterPro" id="IPR001460">
    <property type="entry name" value="PCN-bd_Tpept"/>
</dbReference>
<dbReference type="RefSeq" id="WP_003776251.1">
    <property type="nucleotide sequence ID" value="NZ_JH992957.1"/>
</dbReference>
<keyword evidence="5" id="KW-0812">Transmembrane</keyword>
<dbReference type="GO" id="GO:0005886">
    <property type="term" value="C:plasma membrane"/>
    <property type="evidence" value="ECO:0007669"/>
    <property type="project" value="UniProtKB-SubCell"/>
</dbReference>
<evidence type="ECO:0000313" key="7">
    <source>
        <dbReference type="EMBL" id="EKU94380.1"/>
    </source>
</evidence>
<dbReference type="AlphaFoldDB" id="K9EYZ0"/>
<dbReference type="InterPro" id="IPR005543">
    <property type="entry name" value="PASTA_dom"/>
</dbReference>
<evidence type="ECO:0000256" key="3">
    <source>
        <dbReference type="ARBA" id="ARBA00023136"/>
    </source>
</evidence>
<feature type="domain" description="PASTA" evidence="6">
    <location>
        <begin position="676"/>
        <end position="735"/>
    </location>
</feature>
<dbReference type="GO" id="GO:0008658">
    <property type="term" value="F:penicillin binding"/>
    <property type="evidence" value="ECO:0007669"/>
    <property type="project" value="InterPro"/>
</dbReference>
<dbReference type="Gene3D" id="3.90.1310.10">
    <property type="entry name" value="Penicillin-binding protein 2a (Domain 2)"/>
    <property type="match status" value="1"/>
</dbReference>
<name>K9EYZ0_9LACT</name>
<comment type="caution">
    <text evidence="7">The sequence shown here is derived from an EMBL/GenBank/DDBJ whole genome shotgun (WGS) entry which is preliminary data.</text>
</comment>
<evidence type="ECO:0000256" key="4">
    <source>
        <dbReference type="SAM" id="MobiDB-lite"/>
    </source>
</evidence>
<dbReference type="OrthoDB" id="9804124at2"/>
<dbReference type="InterPro" id="IPR050515">
    <property type="entry name" value="Beta-lactam/transpept"/>
</dbReference>
<dbReference type="Gene3D" id="3.30.70.2110">
    <property type="match status" value="1"/>
</dbReference>
<proteinExistence type="inferred from homology"/>
<feature type="compositionally biased region" description="Polar residues" evidence="4">
    <location>
        <begin position="734"/>
        <end position="748"/>
    </location>
</feature>
<comment type="subcellular location">
    <subcellularLocation>
        <location evidence="1">Cell membrane</location>
        <topology evidence="1">Single-pass membrane protein</topology>
    </subcellularLocation>
</comment>
<accession>K9EYZ0</accession>
<dbReference type="Pfam" id="PF03717">
    <property type="entry name" value="PBP_dimer"/>
    <property type="match status" value="1"/>
</dbReference>
<dbReference type="PATRIC" id="fig|883081.3.peg.111"/>
<dbReference type="PROSITE" id="PS51178">
    <property type="entry name" value="PASTA"/>
    <property type="match status" value="1"/>
</dbReference>
<dbReference type="Gene3D" id="3.40.710.10">
    <property type="entry name" value="DD-peptidase/beta-lactamase superfamily"/>
    <property type="match status" value="1"/>
</dbReference>
<dbReference type="InterPro" id="IPR012338">
    <property type="entry name" value="Beta-lactam/transpept-like"/>
</dbReference>
<dbReference type="SUPFAM" id="SSF54184">
    <property type="entry name" value="Penicillin-binding protein 2x (pbp-2x), c-terminal domain"/>
    <property type="match status" value="2"/>
</dbReference>
<evidence type="ECO:0000259" key="6">
    <source>
        <dbReference type="PROSITE" id="PS51178"/>
    </source>
</evidence>
<dbReference type="Pfam" id="PF00905">
    <property type="entry name" value="Transpeptidase"/>
    <property type="match status" value="1"/>
</dbReference>
<protein>
    <recommendedName>
        <fullName evidence="6">PASTA domain-containing protein</fullName>
    </recommendedName>
</protein>
<keyword evidence="5" id="KW-1133">Transmembrane helix</keyword>
<evidence type="ECO:0000256" key="1">
    <source>
        <dbReference type="ARBA" id="ARBA00004162"/>
    </source>
</evidence>
<gene>
    <name evidence="7" type="ORF">HMPREF9698_00108</name>
</gene>
<dbReference type="SUPFAM" id="SSF56601">
    <property type="entry name" value="beta-lactamase/transpeptidase-like"/>
    <property type="match status" value="1"/>
</dbReference>
<dbReference type="Proteomes" id="UP000009875">
    <property type="component" value="Unassembled WGS sequence"/>
</dbReference>
<dbReference type="CDD" id="cd06576">
    <property type="entry name" value="PASTA_Pbp2x-like_1"/>
    <property type="match status" value="1"/>
</dbReference>
<dbReference type="EMBL" id="AGXA01000002">
    <property type="protein sequence ID" value="EKU94380.1"/>
    <property type="molecule type" value="Genomic_DNA"/>
</dbReference>
<dbReference type="STRING" id="883081.HMPREF9698_00108"/>
<dbReference type="InterPro" id="IPR005311">
    <property type="entry name" value="PBP_dimer"/>
</dbReference>
<keyword evidence="8" id="KW-1185">Reference proteome</keyword>
<evidence type="ECO:0000256" key="2">
    <source>
        <dbReference type="ARBA" id="ARBA00007171"/>
    </source>
</evidence>
<keyword evidence="3 5" id="KW-0472">Membrane</keyword>
<feature type="transmembrane region" description="Helical" evidence="5">
    <location>
        <begin position="20"/>
        <end position="44"/>
    </location>
</feature>
<dbReference type="GO" id="GO:0071555">
    <property type="term" value="P:cell wall organization"/>
    <property type="evidence" value="ECO:0007669"/>
    <property type="project" value="TreeGrafter"/>
</dbReference>
<dbReference type="CDD" id="cd06575">
    <property type="entry name" value="PASTA_Pbp2x-like_2"/>
    <property type="match status" value="1"/>
</dbReference>
<comment type="similarity">
    <text evidence="2">Belongs to the transpeptidase family.</text>
</comment>
<reference evidence="7 8" key="1">
    <citation type="submission" date="2012-09" db="EMBL/GenBank/DDBJ databases">
        <title>The Genome Sequence of Alloiococcus otitis ATCC 51267.</title>
        <authorList>
            <consortium name="The Broad Institute Genome Sequencing Platform"/>
            <person name="Earl A."/>
            <person name="Ward D."/>
            <person name="Feldgarden M."/>
            <person name="Gevers D."/>
            <person name="Huys G."/>
            <person name="Walker B."/>
            <person name="Young S.K."/>
            <person name="Zeng Q."/>
            <person name="Gargeya S."/>
            <person name="Fitzgerald M."/>
            <person name="Haas B."/>
            <person name="Abouelleil A."/>
            <person name="Alvarado L."/>
            <person name="Arachchi H.M."/>
            <person name="Berlin A.M."/>
            <person name="Chapman S.B."/>
            <person name="Goldberg J."/>
            <person name="Griggs A."/>
            <person name="Gujja S."/>
            <person name="Hansen M."/>
            <person name="Howarth C."/>
            <person name="Imamovic A."/>
            <person name="Larimer J."/>
            <person name="McCowen C."/>
            <person name="Montmayeur A."/>
            <person name="Murphy C."/>
            <person name="Neiman D."/>
            <person name="Pearson M."/>
            <person name="Priest M."/>
            <person name="Roberts A."/>
            <person name="Saif S."/>
            <person name="Shea T."/>
            <person name="Sisk P."/>
            <person name="Sykes S."/>
            <person name="Wortman J."/>
            <person name="Nusbaum C."/>
            <person name="Birren B."/>
        </authorList>
    </citation>
    <scope>NUCLEOTIDE SEQUENCE [LARGE SCALE GENOMIC DNA]</scope>
    <source>
        <strain evidence="7 8">ATCC 51267</strain>
    </source>
</reference>
<evidence type="ECO:0000256" key="5">
    <source>
        <dbReference type="SAM" id="Phobius"/>
    </source>
</evidence>